<dbReference type="GO" id="GO:0016874">
    <property type="term" value="F:ligase activity"/>
    <property type="evidence" value="ECO:0007669"/>
    <property type="project" value="UniProtKB-KW"/>
</dbReference>
<accession>A0A5B0GK76</accession>
<dbReference type="InterPro" id="IPR045851">
    <property type="entry name" value="AMP-bd_C_sf"/>
</dbReference>
<dbReference type="Pfam" id="PF00550">
    <property type="entry name" value="PP-binding"/>
    <property type="match status" value="1"/>
</dbReference>
<comment type="caution">
    <text evidence="7">The sequence shown here is derived from an EMBL/GenBank/DDBJ whole genome shotgun (WGS) entry which is preliminary data.</text>
</comment>
<dbReference type="Pfam" id="PF00501">
    <property type="entry name" value="AMP-binding"/>
    <property type="match status" value="1"/>
</dbReference>
<gene>
    <name evidence="7" type="ORF">FVF58_34835</name>
</gene>
<dbReference type="InterPro" id="IPR020806">
    <property type="entry name" value="PKS_PP-bd"/>
</dbReference>
<dbReference type="FunFam" id="3.40.50.12780:FF:000013">
    <property type="entry name" value="Long-chain-fatty-acid--AMP ligase FadD32"/>
    <property type="match status" value="1"/>
</dbReference>
<evidence type="ECO:0000256" key="3">
    <source>
        <dbReference type="ARBA" id="ARBA00022553"/>
    </source>
</evidence>
<dbReference type="SUPFAM" id="SSF56801">
    <property type="entry name" value="Acetyl-CoA synthetase-like"/>
    <property type="match status" value="1"/>
</dbReference>
<dbReference type="PANTHER" id="PTHR22754">
    <property type="entry name" value="DISCO-INTERACTING PROTEIN 2 DIP2 -RELATED"/>
    <property type="match status" value="1"/>
</dbReference>
<reference evidence="7 8" key="1">
    <citation type="submission" date="2019-08" db="EMBL/GenBank/DDBJ databases">
        <title>Paraburkholderia sp. DCY113.</title>
        <authorList>
            <person name="Kang J."/>
        </authorList>
    </citation>
    <scope>NUCLEOTIDE SEQUENCE [LARGE SCALE GENOMIC DNA]</scope>
    <source>
        <strain evidence="7 8">DCY113</strain>
    </source>
</reference>
<evidence type="ECO:0000256" key="2">
    <source>
        <dbReference type="ARBA" id="ARBA00022450"/>
    </source>
</evidence>
<dbReference type="GO" id="GO:0006633">
    <property type="term" value="P:fatty acid biosynthetic process"/>
    <property type="evidence" value="ECO:0007669"/>
    <property type="project" value="TreeGrafter"/>
</dbReference>
<dbReference type="GO" id="GO:0071766">
    <property type="term" value="P:Actinobacterium-type cell wall biogenesis"/>
    <property type="evidence" value="ECO:0007669"/>
    <property type="project" value="UniProtKB-ARBA"/>
</dbReference>
<dbReference type="InterPro" id="IPR000873">
    <property type="entry name" value="AMP-dep_synth/lig_dom"/>
</dbReference>
<evidence type="ECO:0000259" key="6">
    <source>
        <dbReference type="PROSITE" id="PS50075"/>
    </source>
</evidence>
<proteinExistence type="inferred from homology"/>
<dbReference type="GO" id="GO:0031177">
    <property type="term" value="F:phosphopantetheine binding"/>
    <property type="evidence" value="ECO:0007669"/>
    <property type="project" value="InterPro"/>
</dbReference>
<comment type="similarity">
    <text evidence="1">Belongs to the ATP-dependent AMP-binding enzyme family.</text>
</comment>
<dbReference type="InterPro" id="IPR036736">
    <property type="entry name" value="ACP-like_sf"/>
</dbReference>
<evidence type="ECO:0000256" key="4">
    <source>
        <dbReference type="ARBA" id="ARBA00022598"/>
    </source>
</evidence>
<dbReference type="InterPro" id="IPR042099">
    <property type="entry name" value="ANL_N_sf"/>
</dbReference>
<keyword evidence="4" id="KW-0436">Ligase</keyword>
<dbReference type="Gene3D" id="3.30.300.30">
    <property type="match status" value="1"/>
</dbReference>
<dbReference type="PROSITE" id="PS00455">
    <property type="entry name" value="AMP_BINDING"/>
    <property type="match status" value="1"/>
</dbReference>
<sequence>MTSNPFPTTHKPASIIETLTAWSEREPDRIALTILRDGEAIESESTFSELHAGMLRVASGLRSRLATGARVLLLLPTGLEFVCTFYGCLAAGMVAVPAYQPQQPRKIAQWKKLQAIAENCGAALIVAPQSSIETLLTLREKEGLFGHCAFDTYEGLWTAGASATHLPLRPPSHNDLAFLQYTSGSTGTPKGVMITHANIVDNQCVIADLMGHTSQSRILSWLPLYHDMGLSTVLHLASIGTSVVLMSPVAFIQQPARWMRAIAAHRVNTSGGPNFAYQLAASALQQEDDQSPLDLSTWKVAFCGAEPINRNTVTAFLEAATPHRFASKAFYPCYGMAEATLLITGARCYEGVRYLEVDNMQLSAGVIQRAQPGNADIKSLVSCGTTGPGTEIRIVDAAGNAVSDQYQVGEVWARGRGIGIGYYGNPEETKDTFGARLAGDTAEGLPFMRTGDLGAFVDGELFVTGRVKDMLIIRGRNLYPQDVEDCVQDAVPALRRGCGAAVSVTVDGEEKLVIVQEVGRTQRRTMDVPTTLRSMIVAVGEDFGITPHAVVLVEPATIEKTSSGKIARALCRRAYLQGELRAVASWREGEYEIGEQQVPSLSQTGHDDVTSAAQVLRRDLATRIARIVAEHLKIGEQQVSRTTPWVEMGFDSMSALQFALKVQHLTGLTFDAAVLWDCSNIELLAAHLASMQDAGSLIAARNAVAAAKPERHDVAPASSTAANEDAAPRTAEQLMELSDAEAEALLMKELQR</sequence>
<dbReference type="InterPro" id="IPR020845">
    <property type="entry name" value="AMP-binding_CS"/>
</dbReference>
<dbReference type="PANTHER" id="PTHR22754:SF32">
    <property type="entry name" value="DISCO-INTERACTING PROTEIN 2"/>
    <property type="match status" value="1"/>
</dbReference>
<dbReference type="GO" id="GO:0005886">
    <property type="term" value="C:plasma membrane"/>
    <property type="evidence" value="ECO:0007669"/>
    <property type="project" value="TreeGrafter"/>
</dbReference>
<evidence type="ECO:0000313" key="8">
    <source>
        <dbReference type="Proteomes" id="UP000325273"/>
    </source>
</evidence>
<dbReference type="AlphaFoldDB" id="A0A5B0GK76"/>
<dbReference type="CDD" id="cd05931">
    <property type="entry name" value="FAAL"/>
    <property type="match status" value="1"/>
</dbReference>
<evidence type="ECO:0000313" key="7">
    <source>
        <dbReference type="EMBL" id="KAA1003857.1"/>
    </source>
</evidence>
<dbReference type="SUPFAM" id="SSF47336">
    <property type="entry name" value="ACP-like"/>
    <property type="match status" value="1"/>
</dbReference>
<feature type="domain" description="Carrier" evidence="6">
    <location>
        <begin position="618"/>
        <end position="692"/>
    </location>
</feature>
<evidence type="ECO:0000256" key="5">
    <source>
        <dbReference type="SAM" id="MobiDB-lite"/>
    </source>
</evidence>
<protein>
    <submittedName>
        <fullName evidence="7">AMP-binding protein</fullName>
    </submittedName>
</protein>
<feature type="region of interest" description="Disordered" evidence="5">
    <location>
        <begin position="709"/>
        <end position="729"/>
    </location>
</feature>
<keyword evidence="3" id="KW-0597">Phosphoprotein</keyword>
<keyword evidence="2" id="KW-0596">Phosphopantetheine</keyword>
<dbReference type="Proteomes" id="UP000325273">
    <property type="component" value="Unassembled WGS sequence"/>
</dbReference>
<dbReference type="InterPro" id="IPR040097">
    <property type="entry name" value="FAAL/FAAC"/>
</dbReference>
<dbReference type="GO" id="GO:0070566">
    <property type="term" value="F:adenylyltransferase activity"/>
    <property type="evidence" value="ECO:0007669"/>
    <property type="project" value="TreeGrafter"/>
</dbReference>
<dbReference type="EMBL" id="VTUZ01000032">
    <property type="protein sequence ID" value="KAA1003857.1"/>
    <property type="molecule type" value="Genomic_DNA"/>
</dbReference>
<dbReference type="PROSITE" id="PS50075">
    <property type="entry name" value="CARRIER"/>
    <property type="match status" value="1"/>
</dbReference>
<name>A0A5B0GK76_9BURK</name>
<keyword evidence="8" id="KW-1185">Reference proteome</keyword>
<dbReference type="Gene3D" id="1.10.1200.10">
    <property type="entry name" value="ACP-like"/>
    <property type="match status" value="1"/>
</dbReference>
<dbReference type="SMART" id="SM00823">
    <property type="entry name" value="PKS_PP"/>
    <property type="match status" value="1"/>
</dbReference>
<dbReference type="RefSeq" id="WP_149674261.1">
    <property type="nucleotide sequence ID" value="NZ_VTUZ01000032.1"/>
</dbReference>
<dbReference type="Gene3D" id="3.40.50.12780">
    <property type="entry name" value="N-terminal domain of ligase-like"/>
    <property type="match status" value="1"/>
</dbReference>
<dbReference type="InterPro" id="IPR009081">
    <property type="entry name" value="PP-bd_ACP"/>
</dbReference>
<organism evidence="7 8">
    <name type="scientific">Paraburkholderia panacisoli</name>
    <dbReference type="NCBI Taxonomy" id="2603818"/>
    <lineage>
        <taxon>Bacteria</taxon>
        <taxon>Pseudomonadati</taxon>
        <taxon>Pseudomonadota</taxon>
        <taxon>Betaproteobacteria</taxon>
        <taxon>Burkholderiales</taxon>
        <taxon>Burkholderiaceae</taxon>
        <taxon>Paraburkholderia</taxon>
    </lineage>
</organism>
<evidence type="ECO:0000256" key="1">
    <source>
        <dbReference type="ARBA" id="ARBA00006432"/>
    </source>
</evidence>